<feature type="region of interest" description="Disordered" evidence="1">
    <location>
        <begin position="651"/>
        <end position="684"/>
    </location>
</feature>
<dbReference type="Pfam" id="PF23154">
    <property type="entry name" value="KANSL3_1st"/>
    <property type="match status" value="1"/>
</dbReference>
<evidence type="ECO:0000259" key="2">
    <source>
        <dbReference type="Pfam" id="PF23154"/>
    </source>
</evidence>
<dbReference type="SUPFAM" id="SSF53474">
    <property type="entry name" value="alpha/beta-Hydrolases"/>
    <property type="match status" value="1"/>
</dbReference>
<name>A0ABR1AK08_POLSC</name>
<feature type="compositionally biased region" description="Low complexity" evidence="1">
    <location>
        <begin position="15"/>
        <end position="32"/>
    </location>
</feature>
<comment type="caution">
    <text evidence="3">The sequence shown here is derived from an EMBL/GenBank/DDBJ whole genome shotgun (WGS) entry which is preliminary data.</text>
</comment>
<protein>
    <recommendedName>
        <fullName evidence="2">KANSL3 helical domain-containing protein</fullName>
    </recommendedName>
</protein>
<feature type="compositionally biased region" description="Low complexity" evidence="1">
    <location>
        <begin position="546"/>
        <end position="556"/>
    </location>
</feature>
<reference evidence="3 4" key="1">
    <citation type="submission" date="2023-09" db="EMBL/GenBank/DDBJ databases">
        <title>Genomes of two closely related lineages of the louse Polyplax serrata with different host specificities.</title>
        <authorList>
            <person name="Martinu J."/>
            <person name="Tarabai H."/>
            <person name="Stefka J."/>
            <person name="Hypsa V."/>
        </authorList>
    </citation>
    <scope>NUCLEOTIDE SEQUENCE [LARGE SCALE GENOMIC DNA]</scope>
    <source>
        <strain evidence="3">98ZLc_SE</strain>
    </source>
</reference>
<dbReference type="Proteomes" id="UP001359485">
    <property type="component" value="Unassembled WGS sequence"/>
</dbReference>
<proteinExistence type="predicted"/>
<dbReference type="PANTHER" id="PTHR13136">
    <property type="entry name" value="TESTIS DEVELOPMENT PROTEIN PRTD"/>
    <property type="match status" value="1"/>
</dbReference>
<feature type="region of interest" description="Disordered" evidence="1">
    <location>
        <begin position="842"/>
        <end position="863"/>
    </location>
</feature>
<dbReference type="EMBL" id="JAWJWF010000047">
    <property type="protein sequence ID" value="KAK6621623.1"/>
    <property type="molecule type" value="Genomic_DNA"/>
</dbReference>
<feature type="region of interest" description="Disordered" evidence="1">
    <location>
        <begin position="1"/>
        <end position="44"/>
    </location>
</feature>
<dbReference type="PANTHER" id="PTHR13136:SF16">
    <property type="entry name" value="KAT8 REGULATORY NSL COMPLEX SUBUNIT 3"/>
    <property type="match status" value="1"/>
</dbReference>
<evidence type="ECO:0000313" key="3">
    <source>
        <dbReference type="EMBL" id="KAK6621623.1"/>
    </source>
</evidence>
<dbReference type="InterPro" id="IPR029058">
    <property type="entry name" value="AB_hydrolase_fold"/>
</dbReference>
<feature type="region of interest" description="Disordered" evidence="1">
    <location>
        <begin position="889"/>
        <end position="913"/>
    </location>
</feature>
<feature type="compositionally biased region" description="Low complexity" evidence="1">
    <location>
        <begin position="844"/>
        <end position="858"/>
    </location>
</feature>
<accession>A0ABR1AK08</accession>
<dbReference type="InterPro" id="IPR026555">
    <property type="entry name" value="NSL3/Tex30"/>
</dbReference>
<feature type="domain" description="KANSL3 helical" evidence="2">
    <location>
        <begin position="138"/>
        <end position="256"/>
    </location>
</feature>
<feature type="compositionally biased region" description="Basic and acidic residues" evidence="1">
    <location>
        <begin position="1"/>
        <end position="10"/>
    </location>
</feature>
<evidence type="ECO:0000313" key="4">
    <source>
        <dbReference type="Proteomes" id="UP001359485"/>
    </source>
</evidence>
<feature type="region of interest" description="Disordered" evidence="1">
    <location>
        <begin position="772"/>
        <end position="793"/>
    </location>
</feature>
<gene>
    <name evidence="3" type="ORF">RUM44_001430</name>
</gene>
<feature type="compositionally biased region" description="Low complexity" evidence="1">
    <location>
        <begin position="525"/>
        <end position="535"/>
    </location>
</feature>
<feature type="region of interest" description="Disordered" evidence="1">
    <location>
        <begin position="518"/>
        <end position="556"/>
    </location>
</feature>
<keyword evidence="4" id="KW-1185">Reference proteome</keyword>
<organism evidence="3 4">
    <name type="scientific">Polyplax serrata</name>
    <name type="common">Common mouse louse</name>
    <dbReference type="NCBI Taxonomy" id="468196"/>
    <lineage>
        <taxon>Eukaryota</taxon>
        <taxon>Metazoa</taxon>
        <taxon>Ecdysozoa</taxon>
        <taxon>Arthropoda</taxon>
        <taxon>Hexapoda</taxon>
        <taxon>Insecta</taxon>
        <taxon>Pterygota</taxon>
        <taxon>Neoptera</taxon>
        <taxon>Paraneoptera</taxon>
        <taxon>Psocodea</taxon>
        <taxon>Troctomorpha</taxon>
        <taxon>Phthiraptera</taxon>
        <taxon>Anoplura</taxon>
        <taxon>Polyplacidae</taxon>
        <taxon>Polyplax</taxon>
    </lineage>
</organism>
<dbReference type="Gene3D" id="3.40.50.1820">
    <property type="entry name" value="alpha/beta hydrolase"/>
    <property type="match status" value="1"/>
</dbReference>
<sequence>MTDPKNKDNLMKMILSSGPSSSLGSHGTPTSSVESPLSDQGEDSCSMLSSYLNQINVSGQNKVSQPWDKVYFDHNYARSGSDSFYHSHVRPTKTLFMLKPSSAGAHSDDFVDVVTETYYPTPPYDVAKAQQSMEECEKSIHVTTTEENESEDWEEAIPRTGWTTPQSNLFNKAVKVLHSDRLARLAVSGDKNEPVLRRLAVDKSAQRFREILGSTMWDVRLTQWLHSILIENLTASYLAAYLEILQSLKSKVGPLIEKMMMNNTLLTSKTSLEPDALNLLLKRPWDPTAASLTQHKPRKLPGNPVILLVPSGSKRQSNSRMQIWNSHLSSLGTLVSVSSSLAHLGTKLSTQSYLAQMITNTKSKLAEIRVEYPRRPIILLGWRAGASLACQVAVTEAITAVVCLGFSANTVEGCRGEPDDSILDVQCPVLFVTGENAASSRQEDVEEMREKMRVQTGLLVVGSADDCLRMGKTKKKLEGVTQSIVDRCILEEIGDFLAGVLTTPKPLLNSSDIRRSAFARRRHNSTTSSVDSESSTAKRSRPGTPQSQSQAASAAALKVHVNGNLKQGAGRTANRNRRPGNIKKSIVMNPTYHNAQVNNSNGGITVNIGNLASLGPLGSLRMGRNTPGNVPATLLTTSQTSLKANQGVIEAAPPEEVMPFSRDSSEGSQQDFKALTPPGGQSLSAKSANRLLITPAGTEEKKPGTLRHVLTSAPRFGTTTQSNRTGATLQLVDKLQPKVGKSIVPNRSPTASTSQTVLNAHTVGRPQIRSVPRNPTVIKTSPGPSPKVTSPPNRGQKFSLTQNAGKLVTTSGANIILLESSSGQNRPVIVPYSSSVSKITSQLKTSPQKTTKPGQTTKLSPGTKFSMSKKIISTSSLLQQRPILLRNKTVVGGTPGTGGKGLRAENDETSSTSQGDLVEIPIYYAEGEEDKEEGRRISEQQEEQPVVIPIIDSAKLKSTKKSYPKDISFTEDGDSISFPLDCNIENNEDDQGVKVLIGSLNRVVKTPQIFVTKSGTNLKKLKTLVPGKRTGEETQEEQSEDVILEEPKYFINYTDNNEEGVLYEIVEDS</sequence>
<evidence type="ECO:0000256" key="1">
    <source>
        <dbReference type="SAM" id="MobiDB-lite"/>
    </source>
</evidence>
<dbReference type="InterPro" id="IPR056519">
    <property type="entry name" value="KANSL3_1st"/>
</dbReference>